<evidence type="ECO:0000256" key="2">
    <source>
        <dbReference type="SAM" id="Phobius"/>
    </source>
</evidence>
<organism evidence="3 4">
    <name type="scientific">Streptomyces stramineus</name>
    <dbReference type="NCBI Taxonomy" id="173861"/>
    <lineage>
        <taxon>Bacteria</taxon>
        <taxon>Bacillati</taxon>
        <taxon>Actinomycetota</taxon>
        <taxon>Actinomycetes</taxon>
        <taxon>Kitasatosporales</taxon>
        <taxon>Streptomycetaceae</taxon>
        <taxon>Streptomyces</taxon>
    </lineage>
</organism>
<accession>A0ABN0ZKA6</accession>
<sequence>MRARVPHRGGGGGHGPVGPGRGLGSKDPRGAARLREKRYFTLIAVQAAATVLYSVLVEP</sequence>
<evidence type="ECO:0000313" key="4">
    <source>
        <dbReference type="Proteomes" id="UP001499895"/>
    </source>
</evidence>
<keyword evidence="4" id="KW-1185">Reference proteome</keyword>
<feature type="transmembrane region" description="Helical" evidence="2">
    <location>
        <begin position="39"/>
        <end position="56"/>
    </location>
</feature>
<keyword evidence="2" id="KW-0472">Membrane</keyword>
<keyword evidence="2" id="KW-1133">Transmembrane helix</keyword>
<comment type="caution">
    <text evidence="3">The sequence shown here is derived from an EMBL/GenBank/DDBJ whole genome shotgun (WGS) entry which is preliminary data.</text>
</comment>
<gene>
    <name evidence="3" type="ORF">GCM10009544_12070</name>
</gene>
<evidence type="ECO:0000313" key="3">
    <source>
        <dbReference type="EMBL" id="GAA0450817.1"/>
    </source>
</evidence>
<feature type="compositionally biased region" description="Gly residues" evidence="1">
    <location>
        <begin position="8"/>
        <end position="23"/>
    </location>
</feature>
<dbReference type="EMBL" id="BAAAHB010000007">
    <property type="protein sequence ID" value="GAA0450817.1"/>
    <property type="molecule type" value="Genomic_DNA"/>
</dbReference>
<feature type="region of interest" description="Disordered" evidence="1">
    <location>
        <begin position="1"/>
        <end position="30"/>
    </location>
</feature>
<dbReference type="Proteomes" id="UP001499895">
    <property type="component" value="Unassembled WGS sequence"/>
</dbReference>
<keyword evidence="2" id="KW-0812">Transmembrane</keyword>
<proteinExistence type="predicted"/>
<protein>
    <submittedName>
        <fullName evidence="3">Uncharacterized protein</fullName>
    </submittedName>
</protein>
<evidence type="ECO:0000256" key="1">
    <source>
        <dbReference type="SAM" id="MobiDB-lite"/>
    </source>
</evidence>
<reference evidence="3 4" key="1">
    <citation type="journal article" date="2019" name="Int. J. Syst. Evol. Microbiol.">
        <title>The Global Catalogue of Microorganisms (GCM) 10K type strain sequencing project: providing services to taxonomists for standard genome sequencing and annotation.</title>
        <authorList>
            <consortium name="The Broad Institute Genomics Platform"/>
            <consortium name="The Broad Institute Genome Sequencing Center for Infectious Disease"/>
            <person name="Wu L."/>
            <person name="Ma J."/>
        </authorList>
    </citation>
    <scope>NUCLEOTIDE SEQUENCE [LARGE SCALE GENOMIC DNA]</scope>
    <source>
        <strain evidence="3 4">JCM 10649</strain>
    </source>
</reference>
<name>A0ABN0ZKA6_9ACTN</name>